<feature type="domain" description="Starter acyltransferase (SAT)" evidence="4">
    <location>
        <begin position="493"/>
        <end position="746"/>
    </location>
</feature>
<keyword evidence="1" id="KW-0808">Transferase</keyword>
<evidence type="ECO:0000259" key="5">
    <source>
        <dbReference type="Pfam" id="PF17828"/>
    </source>
</evidence>
<organism evidence="6 7">
    <name type="scientific">Hermanssonia centrifuga</name>
    <dbReference type="NCBI Taxonomy" id="98765"/>
    <lineage>
        <taxon>Eukaryota</taxon>
        <taxon>Fungi</taxon>
        <taxon>Dikarya</taxon>
        <taxon>Basidiomycota</taxon>
        <taxon>Agaricomycotina</taxon>
        <taxon>Agaricomycetes</taxon>
        <taxon>Polyporales</taxon>
        <taxon>Meruliaceae</taxon>
        <taxon>Hermanssonia</taxon>
    </lineage>
</organism>
<evidence type="ECO:0000259" key="3">
    <source>
        <dbReference type="Pfam" id="PF08354"/>
    </source>
</evidence>
<dbReference type="EMBL" id="SGPJ01000166">
    <property type="protein sequence ID" value="THG97471.1"/>
    <property type="molecule type" value="Genomic_DNA"/>
</dbReference>
<dbReference type="SUPFAM" id="SSF51412">
    <property type="entry name" value="Inosine monophosphate dehydrogenase (IMPDH)"/>
    <property type="match status" value="1"/>
</dbReference>
<dbReference type="GO" id="GO:0004312">
    <property type="term" value="F:fatty acid synthase activity"/>
    <property type="evidence" value="ECO:0007669"/>
    <property type="project" value="InterPro"/>
</dbReference>
<name>A0A4S4KGV6_9APHY</name>
<dbReference type="Gene3D" id="3.40.366.10">
    <property type="entry name" value="Malonyl-Coenzyme A Acyl Carrier Protein, domain 2"/>
    <property type="match status" value="2"/>
</dbReference>
<protein>
    <submittedName>
        <fullName evidence="6">Uncharacterized protein</fullName>
    </submittedName>
</protein>
<dbReference type="AlphaFoldDB" id="A0A4S4KGV6"/>
<dbReference type="InterPro" id="IPR013785">
    <property type="entry name" value="Aldolase_TIM"/>
</dbReference>
<dbReference type="InterPro" id="IPR013565">
    <property type="entry name" value="Fas1/AflB-like_central"/>
</dbReference>
<dbReference type="InterPro" id="IPR016169">
    <property type="entry name" value="FAD-bd_PCMH_sub2"/>
</dbReference>
<dbReference type="Pfam" id="PF17828">
    <property type="entry name" value="FAS_N"/>
    <property type="match status" value="1"/>
</dbReference>
<dbReference type="Gene3D" id="1.20.1050.120">
    <property type="match status" value="1"/>
</dbReference>
<dbReference type="InterPro" id="IPR041099">
    <property type="entry name" value="FAS1_N"/>
</dbReference>
<dbReference type="PANTHER" id="PTHR10982:SF21">
    <property type="entry name" value="FATTY ACID SYNTHASE SUBUNIT BETA"/>
    <property type="match status" value="1"/>
</dbReference>
<dbReference type="Gene3D" id="3.40.462.20">
    <property type="match status" value="1"/>
</dbReference>
<dbReference type="GO" id="GO:0005835">
    <property type="term" value="C:fatty acid synthase complex"/>
    <property type="evidence" value="ECO:0007669"/>
    <property type="project" value="InterPro"/>
</dbReference>
<dbReference type="InterPro" id="IPR036318">
    <property type="entry name" value="FAD-bd_PCMH-like_sf"/>
</dbReference>
<sequence>MRFMHMVALFALSPKYGLGVDNAIEIAVVTSSGAYLITNQFQNSDLFWALRGGGGGTYGIVTSVTYQTHPSTPLIAAFFSTHINTPVNNASDSTPSPVLNQLFTEFVRVTPALSDGGWSGYATIVPGPPTNAPSLRFFYIAPDISWEVANATLNLFFAFAQNLSAHSSVENGGALSIDVATSFPVDSFYSLYELIFTNETGQVGAPVEIASRLLPRKLIEDDYHKVADTILSLPFPDFFLLGGGAVSKVKPSSAGLNPAWREALIHTVVASTWQEGASADEINGALNNLKQYVTTLHDLAPSSGAYFNEASLYEINPQYTFFGDHYHKLEAIKAKYDPIDLFVVAEGVSIPVPASGDEWIVAEVIRDEFATERNTQDTIDTTVQLENETEATVELFALFLRFIAEKLDVEPQSSHARTALLYNALKYFTSSYLSEQDIHKILAAFDTDVRKIVLSSYYFALAALEQKGATVPRPPVSALLQAAEKSEASIYALFGGQGTNEVYFDELQTLYDTYKPYVAPFIATITNNVLLPLTAASESTNFYTHGLDVLSWLSGVTPRPPVAYLASIPISFPLISLTQLAQFLVVCRVANLTPGELRARFAGATGHSQGIISAVCIAASTTPESFVENSEKALRWSFFSSKRGQEAFPVLALEPSVIKDSIDGGEGMPTPMLSVTGLALKDLDSHIEKTNAHLPTNSQLQVSLHNGAKAFVVTGPARALYGLVTSLRKVRAPSGLDQSKIPFSQRKPVFSVRFLVVNVPYHSHYLEGATERLFQEDLGGEELWTVKDLAIPVYHTETGADLRELTTSLTKALCDQIFTMHIHWAKATAFPEAATHAVDFGPGGLSGIGPLTARNLDGRGVRVIVVGDKSKGIAELFDAQSIKCEDWWSKKYSPSLVKTSDGTLHIDTPFSRLLGKPPIMVAGMTPSTVKAGFVSAVLNAGYHVELAGGGHYNAAALRAKVAEIQSQIPAGVGITLNALYINPRHTEKAAEIIKALSNAGIKHVSFKPGSVDGIRQVVNIAASNPDFPVILQWTGGRAGGHHSCEDFHQPILATYSSIRQQRNISLVGGSGFGGADDVWPYLTGDWSVDLYGAQPMPFDDFLFASRVMVAKEAHTSSSVKDLIVAAKGVDDAKWEDRYKLWKEFDDTVFKLPKEKRAAWLKERKAEVIAKLNKDFNKPWFGSKKDGSVVEDLADMTYEDVVLRMVRL</sequence>
<dbReference type="PRINTS" id="PR01483">
    <property type="entry name" value="FASYNTHASE"/>
</dbReference>
<dbReference type="Gene3D" id="3.20.20.70">
    <property type="entry name" value="Aldolase class I"/>
    <property type="match status" value="2"/>
</dbReference>
<evidence type="ECO:0000313" key="6">
    <source>
        <dbReference type="EMBL" id="THG97471.1"/>
    </source>
</evidence>
<accession>A0A4S4KGV6</accession>
<evidence type="ECO:0000256" key="1">
    <source>
        <dbReference type="ARBA" id="ARBA00022679"/>
    </source>
</evidence>
<proteinExistence type="predicted"/>
<dbReference type="GO" id="GO:0050660">
    <property type="term" value="F:flavin adenine dinucleotide binding"/>
    <property type="evidence" value="ECO:0007669"/>
    <property type="project" value="InterPro"/>
</dbReference>
<dbReference type="GO" id="GO:0006633">
    <property type="term" value="P:fatty acid biosynthetic process"/>
    <property type="evidence" value="ECO:0007669"/>
    <property type="project" value="InterPro"/>
</dbReference>
<feature type="chain" id="PRO_5020614979" evidence="2">
    <location>
        <begin position="20"/>
        <end position="1207"/>
    </location>
</feature>
<dbReference type="Proteomes" id="UP000309038">
    <property type="component" value="Unassembled WGS sequence"/>
</dbReference>
<comment type="caution">
    <text evidence="6">The sequence shown here is derived from an EMBL/GenBank/DDBJ whole genome shotgun (WGS) entry which is preliminary data.</text>
</comment>
<keyword evidence="7" id="KW-1185">Reference proteome</keyword>
<dbReference type="Gene3D" id="3.30.465.10">
    <property type="match status" value="1"/>
</dbReference>
<evidence type="ECO:0000256" key="2">
    <source>
        <dbReference type="SAM" id="SignalP"/>
    </source>
</evidence>
<dbReference type="SUPFAM" id="SSF52151">
    <property type="entry name" value="FabD/lysophospholipase-like"/>
    <property type="match status" value="1"/>
</dbReference>
<evidence type="ECO:0000313" key="7">
    <source>
        <dbReference type="Proteomes" id="UP000309038"/>
    </source>
</evidence>
<dbReference type="SUPFAM" id="SSF56176">
    <property type="entry name" value="FAD-binding/transporter-associated domain-like"/>
    <property type="match status" value="1"/>
</dbReference>
<reference evidence="6 7" key="1">
    <citation type="submission" date="2019-02" db="EMBL/GenBank/DDBJ databases">
        <title>Genome sequencing of the rare red list fungi Phlebia centrifuga.</title>
        <authorList>
            <person name="Buettner E."/>
            <person name="Kellner H."/>
        </authorList>
    </citation>
    <scope>NUCLEOTIDE SEQUENCE [LARGE SCALE GENOMIC DNA]</scope>
    <source>
        <strain evidence="6 7">DSM 108282</strain>
    </source>
</reference>
<gene>
    <name evidence="6" type="ORF">EW026_g4532</name>
</gene>
<evidence type="ECO:0000259" key="4">
    <source>
        <dbReference type="Pfam" id="PF16073"/>
    </source>
</evidence>
<feature type="domain" description="Fatty acid synthase subunit beta N-terminal" evidence="5">
    <location>
        <begin position="346"/>
        <end position="463"/>
    </location>
</feature>
<dbReference type="Pfam" id="PF08354">
    <property type="entry name" value="Fas1-AflB-like_hel"/>
    <property type="match status" value="1"/>
</dbReference>
<dbReference type="Pfam" id="PF16073">
    <property type="entry name" value="SAT"/>
    <property type="match status" value="1"/>
</dbReference>
<dbReference type="InterPro" id="IPR001227">
    <property type="entry name" value="Ac_transferase_dom_sf"/>
</dbReference>
<keyword evidence="2" id="KW-0732">Signal</keyword>
<dbReference type="FunFam" id="3.40.366.10:FF:000006">
    <property type="entry name" value="Fatty acid synthase beta subunit dehydratase"/>
    <property type="match status" value="1"/>
</dbReference>
<feature type="signal peptide" evidence="2">
    <location>
        <begin position="1"/>
        <end position="19"/>
    </location>
</feature>
<dbReference type="InterPro" id="IPR032088">
    <property type="entry name" value="SAT"/>
</dbReference>
<dbReference type="InterPro" id="IPR016035">
    <property type="entry name" value="Acyl_Trfase/lysoPLipase"/>
</dbReference>
<dbReference type="GO" id="GO:0004318">
    <property type="term" value="F:enoyl-[acyl-carrier-protein] reductase (NADH) activity"/>
    <property type="evidence" value="ECO:0007669"/>
    <property type="project" value="InterPro"/>
</dbReference>
<feature type="non-terminal residue" evidence="6">
    <location>
        <position position="1207"/>
    </location>
</feature>
<dbReference type="Gene3D" id="6.20.240.10">
    <property type="match status" value="1"/>
</dbReference>
<feature type="domain" description="Fatty acid synthase beta subunit AflB /Fas1-like central" evidence="3">
    <location>
        <begin position="1028"/>
        <end position="1139"/>
    </location>
</feature>
<dbReference type="InterPro" id="IPR003965">
    <property type="entry name" value="Fatty_acid_synthase"/>
</dbReference>
<dbReference type="PANTHER" id="PTHR10982">
    <property type="entry name" value="MALONYL COA-ACYL CARRIER PROTEIN TRANSACYLASE"/>
    <property type="match status" value="1"/>
</dbReference>
<dbReference type="InterPro" id="IPR050830">
    <property type="entry name" value="Fungal_FAS"/>
</dbReference>